<organism evidence="1 2">
    <name type="scientific">Araneus ventricosus</name>
    <name type="common">Orbweaver spider</name>
    <name type="synonym">Epeira ventricosa</name>
    <dbReference type="NCBI Taxonomy" id="182803"/>
    <lineage>
        <taxon>Eukaryota</taxon>
        <taxon>Metazoa</taxon>
        <taxon>Ecdysozoa</taxon>
        <taxon>Arthropoda</taxon>
        <taxon>Chelicerata</taxon>
        <taxon>Arachnida</taxon>
        <taxon>Araneae</taxon>
        <taxon>Araneomorphae</taxon>
        <taxon>Entelegynae</taxon>
        <taxon>Araneoidea</taxon>
        <taxon>Araneidae</taxon>
        <taxon>Araneus</taxon>
    </lineage>
</organism>
<protein>
    <submittedName>
        <fullName evidence="1">Uncharacterized protein</fullName>
    </submittedName>
</protein>
<accession>A0A4Y2HZ16</accession>
<proteinExistence type="predicted"/>
<sequence>MCSLARFPFSYLSRNENCQSVQKEDVQTSNSCLIENRSSKKEVIEELNKKSLNKGIEYRNKLLKDLLQSFRKEYLGQLEQKDKEKESPVPQFGELV</sequence>
<reference evidence="1 2" key="1">
    <citation type="journal article" date="2019" name="Sci. Rep.">
        <title>Orb-weaving spider Araneus ventricosus genome elucidates the spidroin gene catalogue.</title>
        <authorList>
            <person name="Kono N."/>
            <person name="Nakamura H."/>
            <person name="Ohtoshi R."/>
            <person name="Moran D.A.P."/>
            <person name="Shinohara A."/>
            <person name="Yoshida Y."/>
            <person name="Fujiwara M."/>
            <person name="Mori M."/>
            <person name="Tomita M."/>
            <person name="Arakawa K."/>
        </authorList>
    </citation>
    <scope>NUCLEOTIDE SEQUENCE [LARGE SCALE GENOMIC DNA]</scope>
</reference>
<comment type="caution">
    <text evidence="1">The sequence shown here is derived from an EMBL/GenBank/DDBJ whole genome shotgun (WGS) entry which is preliminary data.</text>
</comment>
<dbReference type="OrthoDB" id="6368241at2759"/>
<gene>
    <name evidence="1" type="ORF">AVEN_60077_1</name>
</gene>
<dbReference type="Proteomes" id="UP000499080">
    <property type="component" value="Unassembled WGS sequence"/>
</dbReference>
<dbReference type="AlphaFoldDB" id="A0A4Y2HZ16"/>
<keyword evidence="2" id="KW-1185">Reference proteome</keyword>
<evidence type="ECO:0000313" key="2">
    <source>
        <dbReference type="Proteomes" id="UP000499080"/>
    </source>
</evidence>
<dbReference type="EMBL" id="BGPR01002254">
    <property type="protein sequence ID" value="GBM70475.1"/>
    <property type="molecule type" value="Genomic_DNA"/>
</dbReference>
<name>A0A4Y2HZ16_ARAVE</name>
<evidence type="ECO:0000313" key="1">
    <source>
        <dbReference type="EMBL" id="GBM70475.1"/>
    </source>
</evidence>